<name>A0ABN9DGU6_9NEOB</name>
<evidence type="ECO:0000259" key="7">
    <source>
        <dbReference type="PROSITE" id="PS51507"/>
    </source>
</evidence>
<evidence type="ECO:0000256" key="4">
    <source>
        <dbReference type="ARBA" id="ARBA00023163"/>
    </source>
</evidence>
<keyword evidence="5" id="KW-0539">Nucleus</keyword>
<feature type="compositionally biased region" description="Basic and acidic residues" evidence="6">
    <location>
        <begin position="135"/>
        <end position="148"/>
    </location>
</feature>
<dbReference type="PROSITE" id="PS00601">
    <property type="entry name" value="IRF_1"/>
    <property type="match status" value="1"/>
</dbReference>
<keyword evidence="3" id="KW-0238">DNA-binding</keyword>
<evidence type="ECO:0000256" key="3">
    <source>
        <dbReference type="ARBA" id="ARBA00023125"/>
    </source>
</evidence>
<evidence type="ECO:0000313" key="8">
    <source>
        <dbReference type="EMBL" id="CAI9571749.1"/>
    </source>
</evidence>
<feature type="domain" description="IRF tryptophan pentad repeat" evidence="7">
    <location>
        <begin position="9"/>
        <end position="116"/>
    </location>
</feature>
<dbReference type="CDD" id="cd00103">
    <property type="entry name" value="IRF"/>
    <property type="match status" value="1"/>
</dbReference>
<dbReference type="SUPFAM" id="SSF46785">
    <property type="entry name" value="Winged helix' DNA-binding domain"/>
    <property type="match status" value="1"/>
</dbReference>
<evidence type="ECO:0000256" key="1">
    <source>
        <dbReference type="ARBA" id="ARBA00004123"/>
    </source>
</evidence>
<sequence>MATGRGRSARKLKPWLVEQIESGKYPGLMWDDEQKTCFRIPWKHAGKQDFRHDEDAAIFKAWALYKNKYQNGDKVDAAAWKTRLRCALNKSPEFGEVPERSQLDISEPYKVYRIVPSEEQEKSSSGKPAQKRKSHADSKAKSCDELDHVEMKPKQVKLELSHIETLEATSCASADSGNGSDSSNADTSPIKQHIPKCEQCEPCQPELHNTTQSFLVQSLPPRHTSQIKTCRSQYYIVV</sequence>
<accession>A0ABN9DGU6</accession>
<comment type="subcellular location">
    <subcellularLocation>
        <location evidence="1">Nucleus</location>
    </subcellularLocation>
</comment>
<gene>
    <name evidence="8" type="ORF">SPARVUS_LOCUS7298085</name>
</gene>
<keyword evidence="2" id="KW-0805">Transcription regulation</keyword>
<evidence type="ECO:0000256" key="6">
    <source>
        <dbReference type="SAM" id="MobiDB-lite"/>
    </source>
</evidence>
<dbReference type="InterPro" id="IPR001346">
    <property type="entry name" value="Interferon_reg_fact_DNA-bd_dom"/>
</dbReference>
<comment type="caution">
    <text evidence="8">The sequence shown here is derived from an EMBL/GenBank/DDBJ whole genome shotgun (WGS) entry which is preliminary data.</text>
</comment>
<proteinExistence type="predicted"/>
<keyword evidence="9" id="KW-1185">Reference proteome</keyword>
<dbReference type="InterPro" id="IPR036390">
    <property type="entry name" value="WH_DNA-bd_sf"/>
</dbReference>
<dbReference type="PANTHER" id="PTHR11949:SF26">
    <property type="entry name" value="INTERFERON REGULATORY FACTOR 9"/>
    <property type="match status" value="1"/>
</dbReference>
<evidence type="ECO:0000256" key="2">
    <source>
        <dbReference type="ARBA" id="ARBA00023015"/>
    </source>
</evidence>
<dbReference type="Proteomes" id="UP001162483">
    <property type="component" value="Unassembled WGS sequence"/>
</dbReference>
<dbReference type="EMBL" id="CATNWA010014436">
    <property type="protein sequence ID" value="CAI9571749.1"/>
    <property type="molecule type" value="Genomic_DNA"/>
</dbReference>
<dbReference type="Gene3D" id="1.10.10.10">
    <property type="entry name" value="Winged helix-like DNA-binding domain superfamily/Winged helix DNA-binding domain"/>
    <property type="match status" value="1"/>
</dbReference>
<dbReference type="PROSITE" id="PS51507">
    <property type="entry name" value="IRF_2"/>
    <property type="match status" value="1"/>
</dbReference>
<dbReference type="SMART" id="SM00348">
    <property type="entry name" value="IRF"/>
    <property type="match status" value="1"/>
</dbReference>
<dbReference type="Pfam" id="PF00605">
    <property type="entry name" value="IRF"/>
    <property type="match status" value="1"/>
</dbReference>
<reference evidence="8" key="1">
    <citation type="submission" date="2023-05" db="EMBL/GenBank/DDBJ databases">
        <authorList>
            <person name="Stuckert A."/>
        </authorList>
    </citation>
    <scope>NUCLEOTIDE SEQUENCE</scope>
</reference>
<dbReference type="InterPro" id="IPR036388">
    <property type="entry name" value="WH-like_DNA-bd_sf"/>
</dbReference>
<protein>
    <recommendedName>
        <fullName evidence="7">IRF tryptophan pentad repeat domain-containing protein</fullName>
    </recommendedName>
</protein>
<feature type="region of interest" description="Disordered" evidence="6">
    <location>
        <begin position="116"/>
        <end position="148"/>
    </location>
</feature>
<evidence type="ECO:0000313" key="9">
    <source>
        <dbReference type="Proteomes" id="UP001162483"/>
    </source>
</evidence>
<organism evidence="8 9">
    <name type="scientific">Staurois parvus</name>
    <dbReference type="NCBI Taxonomy" id="386267"/>
    <lineage>
        <taxon>Eukaryota</taxon>
        <taxon>Metazoa</taxon>
        <taxon>Chordata</taxon>
        <taxon>Craniata</taxon>
        <taxon>Vertebrata</taxon>
        <taxon>Euteleostomi</taxon>
        <taxon>Amphibia</taxon>
        <taxon>Batrachia</taxon>
        <taxon>Anura</taxon>
        <taxon>Neobatrachia</taxon>
        <taxon>Ranoidea</taxon>
        <taxon>Ranidae</taxon>
        <taxon>Staurois</taxon>
    </lineage>
</organism>
<evidence type="ECO:0000256" key="5">
    <source>
        <dbReference type="ARBA" id="ARBA00023242"/>
    </source>
</evidence>
<dbReference type="InterPro" id="IPR019817">
    <property type="entry name" value="Interferon_reg_fac_CS"/>
</dbReference>
<keyword evidence="4" id="KW-0804">Transcription</keyword>
<dbReference type="PANTHER" id="PTHR11949">
    <property type="entry name" value="INTERFERON REGULATORY FACTOR"/>
    <property type="match status" value="1"/>
</dbReference>
<dbReference type="PRINTS" id="PR00267">
    <property type="entry name" value="INTFRNREGFCT"/>
</dbReference>